<dbReference type="InterPro" id="IPR052386">
    <property type="entry name" value="GPSM"/>
</dbReference>
<dbReference type="EMBL" id="CAJPIN010047605">
    <property type="protein sequence ID" value="CAG2065867.1"/>
    <property type="molecule type" value="Genomic_DNA"/>
</dbReference>
<dbReference type="SUPFAM" id="SSF48452">
    <property type="entry name" value="TPR-like"/>
    <property type="match status" value="1"/>
</dbReference>
<dbReference type="PANTHER" id="PTHR45954:SF1">
    <property type="entry name" value="LD33695P"/>
    <property type="match status" value="1"/>
</dbReference>
<evidence type="ECO:0000313" key="5">
    <source>
        <dbReference type="Proteomes" id="UP001153148"/>
    </source>
</evidence>
<evidence type="ECO:0000256" key="3">
    <source>
        <dbReference type="ARBA" id="ARBA00022737"/>
    </source>
</evidence>
<evidence type="ECO:0000313" key="4">
    <source>
        <dbReference type="EMBL" id="CAG2065867.1"/>
    </source>
</evidence>
<proteinExistence type="predicted"/>
<sequence length="120" mass="13815">MWVARLVELYKHSVVRYITLFVTQLSEGRALYNLGNIYHAKGKHIGRTGQQDPGEFPEDVRSCLQQAVQYYEDNLQLMRELNETAAQGRACGNLGNTYYLLGNFKQAIHYHEEVSLHGRL</sequence>
<evidence type="ECO:0000256" key="1">
    <source>
        <dbReference type="ARBA" id="ARBA00004496"/>
    </source>
</evidence>
<keyword evidence="3" id="KW-0677">Repeat</keyword>
<dbReference type="Proteomes" id="UP001153148">
    <property type="component" value="Unassembled WGS sequence"/>
</dbReference>
<comment type="subcellular location">
    <subcellularLocation>
        <location evidence="1">Cytoplasm</location>
    </subcellularLocation>
</comment>
<evidence type="ECO:0008006" key="6">
    <source>
        <dbReference type="Google" id="ProtNLM"/>
    </source>
</evidence>
<comment type="caution">
    <text evidence="4">The sequence shown here is derived from an EMBL/GenBank/DDBJ whole genome shotgun (WGS) entry which is preliminary data.</text>
</comment>
<name>A0ABN7PFG5_TIMPD</name>
<gene>
    <name evidence="4" type="ORF">TPAB3V08_LOCUS12810</name>
</gene>
<organism evidence="4 5">
    <name type="scientific">Timema podura</name>
    <name type="common">Walking stick</name>
    <dbReference type="NCBI Taxonomy" id="61482"/>
    <lineage>
        <taxon>Eukaryota</taxon>
        <taxon>Metazoa</taxon>
        <taxon>Ecdysozoa</taxon>
        <taxon>Arthropoda</taxon>
        <taxon>Hexapoda</taxon>
        <taxon>Insecta</taxon>
        <taxon>Pterygota</taxon>
        <taxon>Neoptera</taxon>
        <taxon>Polyneoptera</taxon>
        <taxon>Phasmatodea</taxon>
        <taxon>Timematodea</taxon>
        <taxon>Timematoidea</taxon>
        <taxon>Timematidae</taxon>
        <taxon>Timema</taxon>
    </lineage>
</organism>
<protein>
    <recommendedName>
        <fullName evidence="6">Photosystem I assembly protein Ycf3</fullName>
    </recommendedName>
</protein>
<dbReference type="Gene3D" id="1.25.40.10">
    <property type="entry name" value="Tetratricopeptide repeat domain"/>
    <property type="match status" value="1"/>
</dbReference>
<dbReference type="PANTHER" id="PTHR45954">
    <property type="entry name" value="LD33695P"/>
    <property type="match status" value="1"/>
</dbReference>
<accession>A0ABN7PFG5</accession>
<keyword evidence="2" id="KW-0963">Cytoplasm</keyword>
<evidence type="ECO:0000256" key="2">
    <source>
        <dbReference type="ARBA" id="ARBA00022490"/>
    </source>
</evidence>
<reference evidence="4" key="1">
    <citation type="submission" date="2021-03" db="EMBL/GenBank/DDBJ databases">
        <authorList>
            <person name="Tran Van P."/>
        </authorList>
    </citation>
    <scope>NUCLEOTIDE SEQUENCE</scope>
</reference>
<keyword evidence="5" id="KW-1185">Reference proteome</keyword>
<dbReference type="InterPro" id="IPR011990">
    <property type="entry name" value="TPR-like_helical_dom_sf"/>
</dbReference>
<dbReference type="Pfam" id="PF13424">
    <property type="entry name" value="TPR_12"/>
    <property type="match status" value="1"/>
</dbReference>
<feature type="non-terminal residue" evidence="4">
    <location>
        <position position="120"/>
    </location>
</feature>